<reference evidence="2" key="1">
    <citation type="journal article" date="2014" name="Int. J. Syst. Evol. Microbiol.">
        <title>Complete genome sequence of Corynebacterium casei LMG S-19264T (=DSM 44701T), isolated from a smear-ripened cheese.</title>
        <authorList>
            <consortium name="US DOE Joint Genome Institute (JGI-PGF)"/>
            <person name="Walter F."/>
            <person name="Albersmeier A."/>
            <person name="Kalinowski J."/>
            <person name="Ruckert C."/>
        </authorList>
    </citation>
    <scope>NUCLEOTIDE SEQUENCE</scope>
    <source>
        <strain evidence="2">CGMCC 1.15322</strain>
    </source>
</reference>
<evidence type="ECO:0000313" key="3">
    <source>
        <dbReference type="Proteomes" id="UP000620596"/>
    </source>
</evidence>
<dbReference type="Proteomes" id="UP000620596">
    <property type="component" value="Unassembled WGS sequence"/>
</dbReference>
<feature type="region of interest" description="Disordered" evidence="1">
    <location>
        <begin position="93"/>
        <end position="113"/>
    </location>
</feature>
<feature type="region of interest" description="Disordered" evidence="1">
    <location>
        <begin position="67"/>
        <end position="86"/>
    </location>
</feature>
<dbReference type="EMBL" id="BMIG01000002">
    <property type="protein sequence ID" value="GGA87459.1"/>
    <property type="molecule type" value="Genomic_DNA"/>
</dbReference>
<proteinExistence type="predicted"/>
<keyword evidence="3" id="KW-1185">Reference proteome</keyword>
<sequence length="113" mass="11724">MSAIAPLGRPSKNTGKVEADWTSATQMGEVVSEVISQAAATSFIHMQMLAVSQVNHNIRNTGELSGAQADKGALSDGEAGSVLPPGLGSDMGLLSANFGAPSRRRAHRPINRL</sequence>
<protein>
    <submittedName>
        <fullName evidence="2">Uncharacterized protein</fullName>
    </submittedName>
</protein>
<accession>A0A916S7T4</accession>
<evidence type="ECO:0000313" key="2">
    <source>
        <dbReference type="EMBL" id="GGA87459.1"/>
    </source>
</evidence>
<dbReference type="AlphaFoldDB" id="A0A916S7T4"/>
<name>A0A916S7T4_9BURK</name>
<gene>
    <name evidence="2" type="ORF">GCM10011496_05130</name>
</gene>
<organism evidence="2 3">
    <name type="scientific">Polaromonas eurypsychrophila</name>
    <dbReference type="NCBI Taxonomy" id="1614635"/>
    <lineage>
        <taxon>Bacteria</taxon>
        <taxon>Pseudomonadati</taxon>
        <taxon>Pseudomonadota</taxon>
        <taxon>Betaproteobacteria</taxon>
        <taxon>Burkholderiales</taxon>
        <taxon>Comamonadaceae</taxon>
        <taxon>Polaromonas</taxon>
    </lineage>
</organism>
<reference evidence="2" key="2">
    <citation type="submission" date="2020-09" db="EMBL/GenBank/DDBJ databases">
        <authorList>
            <person name="Sun Q."/>
            <person name="Zhou Y."/>
        </authorList>
    </citation>
    <scope>NUCLEOTIDE SEQUENCE</scope>
    <source>
        <strain evidence="2">CGMCC 1.15322</strain>
    </source>
</reference>
<comment type="caution">
    <text evidence="2">The sequence shown here is derived from an EMBL/GenBank/DDBJ whole genome shotgun (WGS) entry which is preliminary data.</text>
</comment>
<evidence type="ECO:0000256" key="1">
    <source>
        <dbReference type="SAM" id="MobiDB-lite"/>
    </source>
</evidence>
<feature type="compositionally biased region" description="Basic residues" evidence="1">
    <location>
        <begin position="102"/>
        <end position="113"/>
    </location>
</feature>